<feature type="compositionally biased region" description="Low complexity" evidence="1">
    <location>
        <begin position="32"/>
        <end position="44"/>
    </location>
</feature>
<gene>
    <name evidence="2" type="ORF">CONPUDRAFT_128126</name>
</gene>
<reference evidence="3" key="1">
    <citation type="journal article" date="2012" name="Science">
        <title>The Paleozoic origin of enzymatic lignin decomposition reconstructed from 31 fungal genomes.</title>
        <authorList>
            <person name="Floudas D."/>
            <person name="Binder M."/>
            <person name="Riley R."/>
            <person name="Barry K."/>
            <person name="Blanchette R.A."/>
            <person name="Henrissat B."/>
            <person name="Martinez A.T."/>
            <person name="Otillar R."/>
            <person name="Spatafora J.W."/>
            <person name="Yadav J.S."/>
            <person name="Aerts A."/>
            <person name="Benoit I."/>
            <person name="Boyd A."/>
            <person name="Carlson A."/>
            <person name="Copeland A."/>
            <person name="Coutinho P.M."/>
            <person name="de Vries R.P."/>
            <person name="Ferreira P."/>
            <person name="Findley K."/>
            <person name="Foster B."/>
            <person name="Gaskell J."/>
            <person name="Glotzer D."/>
            <person name="Gorecki P."/>
            <person name="Heitman J."/>
            <person name="Hesse C."/>
            <person name="Hori C."/>
            <person name="Igarashi K."/>
            <person name="Jurgens J.A."/>
            <person name="Kallen N."/>
            <person name="Kersten P."/>
            <person name="Kohler A."/>
            <person name="Kuees U."/>
            <person name="Kumar T.K.A."/>
            <person name="Kuo A."/>
            <person name="LaButti K."/>
            <person name="Larrondo L.F."/>
            <person name="Lindquist E."/>
            <person name="Ling A."/>
            <person name="Lombard V."/>
            <person name="Lucas S."/>
            <person name="Lundell T."/>
            <person name="Martin R."/>
            <person name="McLaughlin D.J."/>
            <person name="Morgenstern I."/>
            <person name="Morin E."/>
            <person name="Murat C."/>
            <person name="Nagy L.G."/>
            <person name="Nolan M."/>
            <person name="Ohm R.A."/>
            <person name="Patyshakuliyeva A."/>
            <person name="Rokas A."/>
            <person name="Ruiz-Duenas F.J."/>
            <person name="Sabat G."/>
            <person name="Salamov A."/>
            <person name="Samejima M."/>
            <person name="Schmutz J."/>
            <person name="Slot J.C."/>
            <person name="St John F."/>
            <person name="Stenlid J."/>
            <person name="Sun H."/>
            <person name="Sun S."/>
            <person name="Syed K."/>
            <person name="Tsang A."/>
            <person name="Wiebenga A."/>
            <person name="Young D."/>
            <person name="Pisabarro A."/>
            <person name="Eastwood D.C."/>
            <person name="Martin F."/>
            <person name="Cullen D."/>
            <person name="Grigoriev I.V."/>
            <person name="Hibbett D.S."/>
        </authorList>
    </citation>
    <scope>NUCLEOTIDE SEQUENCE [LARGE SCALE GENOMIC DNA]</scope>
    <source>
        <strain evidence="3">RWD-64-598 SS2</strain>
    </source>
</reference>
<dbReference type="OrthoDB" id="17089at2759"/>
<evidence type="ECO:0000313" key="3">
    <source>
        <dbReference type="Proteomes" id="UP000053558"/>
    </source>
</evidence>
<protein>
    <recommendedName>
        <fullName evidence="4">F1F0 ATP synthase assembly protein Atp10</fullName>
    </recommendedName>
</protein>
<accession>A0A5M3MHR2</accession>
<dbReference type="RefSeq" id="XP_007771509.1">
    <property type="nucleotide sequence ID" value="XM_007773319.1"/>
</dbReference>
<comment type="caution">
    <text evidence="2">The sequence shown here is derived from an EMBL/GenBank/DDBJ whole genome shotgun (WGS) entry which is preliminary data.</text>
</comment>
<dbReference type="EMBL" id="JH711582">
    <property type="protein sequence ID" value="EIW78480.1"/>
    <property type="molecule type" value="Genomic_DNA"/>
</dbReference>
<dbReference type="InterPro" id="IPR007849">
    <property type="entry name" value="ATP10"/>
</dbReference>
<name>A0A5M3MHR2_CONPW</name>
<evidence type="ECO:0000256" key="1">
    <source>
        <dbReference type="SAM" id="MobiDB-lite"/>
    </source>
</evidence>
<dbReference type="GO" id="GO:0005743">
    <property type="term" value="C:mitochondrial inner membrane"/>
    <property type="evidence" value="ECO:0007669"/>
    <property type="project" value="TreeGrafter"/>
</dbReference>
<dbReference type="Proteomes" id="UP000053558">
    <property type="component" value="Unassembled WGS sequence"/>
</dbReference>
<evidence type="ECO:0000313" key="2">
    <source>
        <dbReference type="EMBL" id="EIW78480.1"/>
    </source>
</evidence>
<keyword evidence="3" id="KW-1185">Reference proteome</keyword>
<proteinExistence type="predicted"/>
<dbReference type="GO" id="GO:0033615">
    <property type="term" value="P:mitochondrial proton-transporting ATP synthase complex assembly"/>
    <property type="evidence" value="ECO:0007669"/>
    <property type="project" value="TreeGrafter"/>
</dbReference>
<sequence>MSFSFSSLLVPRTGAASLRCANYARRKAFEAWRWSSSSSGSAESGNDRAGSSTKPEKPAQKPKSTDDAPPIPLLQRPLGLRQPPIAAERTWSTTREELMDQDVRMAQREQLIKEVGKGYFTDLNATRHHGGKTWIAPNVNIREDKALYFPNMMGTTLDGKKKQHTTSICRGNISVVSMLNSRMSEIHVKGFTEPTNARFLSNPLYKYVQVNLQENLLKSFLVSLFLSSIAKATPAELHPTYMVSSQNMDFVREPLGMVNRHVGYVYLLDENLRVRWAGCADAKAEETAALEKCVGVLLARLEQSKKGKAKKS</sequence>
<feature type="region of interest" description="Disordered" evidence="1">
    <location>
        <begin position="32"/>
        <end position="79"/>
    </location>
</feature>
<dbReference type="OMA" id="YFPNFHG"/>
<evidence type="ECO:0008006" key="4">
    <source>
        <dbReference type="Google" id="ProtNLM"/>
    </source>
</evidence>
<organism evidence="2 3">
    <name type="scientific">Coniophora puteana (strain RWD-64-598)</name>
    <name type="common">Brown rot fungus</name>
    <dbReference type="NCBI Taxonomy" id="741705"/>
    <lineage>
        <taxon>Eukaryota</taxon>
        <taxon>Fungi</taxon>
        <taxon>Dikarya</taxon>
        <taxon>Basidiomycota</taxon>
        <taxon>Agaricomycotina</taxon>
        <taxon>Agaricomycetes</taxon>
        <taxon>Agaricomycetidae</taxon>
        <taxon>Boletales</taxon>
        <taxon>Coniophorineae</taxon>
        <taxon>Coniophoraceae</taxon>
        <taxon>Coniophora</taxon>
    </lineage>
</organism>
<dbReference type="Pfam" id="PF05176">
    <property type="entry name" value="ATP-synt_10"/>
    <property type="match status" value="1"/>
</dbReference>
<dbReference type="AlphaFoldDB" id="A0A5M3MHR2"/>
<feature type="compositionally biased region" description="Basic and acidic residues" evidence="1">
    <location>
        <begin position="54"/>
        <end position="66"/>
    </location>
</feature>
<dbReference type="PANTHER" id="PTHR28106">
    <property type="entry name" value="MITOCHONDRIAL ATPASE COMPLEX SUBUNIT ATP10"/>
    <property type="match status" value="1"/>
</dbReference>
<dbReference type="GeneID" id="19200102"/>
<dbReference type="PANTHER" id="PTHR28106:SF1">
    <property type="entry name" value="MITOCHONDRIAL ATPASE COMPLEX SUBUNIT ATP10"/>
    <property type="match status" value="1"/>
</dbReference>
<dbReference type="KEGG" id="cput:CONPUDRAFT_128126"/>